<reference evidence="1" key="1">
    <citation type="submission" date="2021-06" db="EMBL/GenBank/DDBJ databases">
        <authorList>
            <person name="Kallberg Y."/>
            <person name="Tangrot J."/>
            <person name="Rosling A."/>
        </authorList>
    </citation>
    <scope>NUCLEOTIDE SEQUENCE</scope>
    <source>
        <strain evidence="1">UK204</strain>
    </source>
</reference>
<protein>
    <submittedName>
        <fullName evidence="1">9840_t:CDS:1</fullName>
    </submittedName>
</protein>
<sequence length="110" mass="13060">MKEIGEEVSNYPMNRTITWKSQTRSFQYYIIEEGFYPPYLAYTRMPNHYPIPDNYVVETTYGKNMKTVTCSINYYNEKLLYKIKFGHECVYSDLSPTAVANSYLKAYNKK</sequence>
<dbReference type="AlphaFoldDB" id="A0A9N8VB53"/>
<feature type="non-terminal residue" evidence="1">
    <location>
        <position position="110"/>
    </location>
</feature>
<keyword evidence="2" id="KW-1185">Reference proteome</keyword>
<dbReference type="EMBL" id="CAJVPQ010000055">
    <property type="protein sequence ID" value="CAG8441303.1"/>
    <property type="molecule type" value="Genomic_DNA"/>
</dbReference>
<dbReference type="OrthoDB" id="2432102at2759"/>
<accession>A0A9N8VB53</accession>
<proteinExistence type="predicted"/>
<gene>
    <name evidence="1" type="ORF">FCALED_LOCUS554</name>
</gene>
<comment type="caution">
    <text evidence="1">The sequence shown here is derived from an EMBL/GenBank/DDBJ whole genome shotgun (WGS) entry which is preliminary data.</text>
</comment>
<dbReference type="Proteomes" id="UP000789570">
    <property type="component" value="Unassembled WGS sequence"/>
</dbReference>
<evidence type="ECO:0000313" key="2">
    <source>
        <dbReference type="Proteomes" id="UP000789570"/>
    </source>
</evidence>
<name>A0A9N8VB53_9GLOM</name>
<organism evidence="1 2">
    <name type="scientific">Funneliformis caledonium</name>
    <dbReference type="NCBI Taxonomy" id="1117310"/>
    <lineage>
        <taxon>Eukaryota</taxon>
        <taxon>Fungi</taxon>
        <taxon>Fungi incertae sedis</taxon>
        <taxon>Mucoromycota</taxon>
        <taxon>Glomeromycotina</taxon>
        <taxon>Glomeromycetes</taxon>
        <taxon>Glomerales</taxon>
        <taxon>Glomeraceae</taxon>
        <taxon>Funneliformis</taxon>
    </lineage>
</organism>
<evidence type="ECO:0000313" key="1">
    <source>
        <dbReference type="EMBL" id="CAG8441303.1"/>
    </source>
</evidence>